<feature type="compositionally biased region" description="Basic and acidic residues" evidence="2">
    <location>
        <begin position="140"/>
        <end position="150"/>
    </location>
</feature>
<evidence type="ECO:0000256" key="2">
    <source>
        <dbReference type="SAM" id="MobiDB-lite"/>
    </source>
</evidence>
<proteinExistence type="inferred from homology"/>
<protein>
    <submittedName>
        <fullName evidence="4">BCL7-like protein</fullName>
    </submittedName>
</protein>
<keyword evidence="3" id="KW-1185">Reference proteome</keyword>
<comment type="similarity">
    <text evidence="1">Belongs to the BCL7 family.</text>
</comment>
<feature type="compositionally biased region" description="Low complexity" evidence="2">
    <location>
        <begin position="68"/>
        <end position="81"/>
    </location>
</feature>
<evidence type="ECO:0000313" key="4">
    <source>
        <dbReference type="WBParaSite" id="ACRNAN_Path_1534.g5984.t1"/>
    </source>
</evidence>
<accession>A0A914C2L3</accession>
<dbReference type="PANTHER" id="PTHR12767">
    <property type="entry name" value="BCL7 RELATED"/>
    <property type="match status" value="1"/>
</dbReference>
<dbReference type="InterPro" id="IPR006804">
    <property type="entry name" value="BCL7"/>
</dbReference>
<evidence type="ECO:0000256" key="1">
    <source>
        <dbReference type="ARBA" id="ARBA00010326"/>
    </source>
</evidence>
<dbReference type="AlphaFoldDB" id="A0A914C2L3"/>
<dbReference type="Proteomes" id="UP000887540">
    <property type="component" value="Unplaced"/>
</dbReference>
<organism evidence="3 4">
    <name type="scientific">Acrobeloides nanus</name>
    <dbReference type="NCBI Taxonomy" id="290746"/>
    <lineage>
        <taxon>Eukaryota</taxon>
        <taxon>Metazoa</taxon>
        <taxon>Ecdysozoa</taxon>
        <taxon>Nematoda</taxon>
        <taxon>Chromadorea</taxon>
        <taxon>Rhabditida</taxon>
        <taxon>Tylenchina</taxon>
        <taxon>Cephalobomorpha</taxon>
        <taxon>Cephaloboidea</taxon>
        <taxon>Cephalobidae</taxon>
        <taxon>Acrobeloides</taxon>
    </lineage>
</organism>
<dbReference type="Pfam" id="PF04714">
    <property type="entry name" value="BCL_N"/>
    <property type="match status" value="1"/>
</dbReference>
<dbReference type="PANTHER" id="PTHR12767:SF9">
    <property type="entry name" value="BCL7-LIKE"/>
    <property type="match status" value="1"/>
</dbReference>
<evidence type="ECO:0000313" key="3">
    <source>
        <dbReference type="Proteomes" id="UP000887540"/>
    </source>
</evidence>
<sequence length="163" mass="18333">MFSRSQRAETRNRAKDELKRVIMAVDKKRWVVLKDTNINVYKWIPVSGQPAIVPKLPPVKISMDEETNTTASNENSNDETNMLSNTLGEASNFSAGNEDSNTGFSETGFESDSNQTQTFDRVDYDFNGRTTGSTDFSALVREEADRRNEKDGDDEPPAKRTKL</sequence>
<feature type="region of interest" description="Disordered" evidence="2">
    <location>
        <begin position="63"/>
        <end position="163"/>
    </location>
</feature>
<reference evidence="4" key="1">
    <citation type="submission" date="2022-11" db="UniProtKB">
        <authorList>
            <consortium name="WormBaseParasite"/>
        </authorList>
    </citation>
    <scope>IDENTIFICATION</scope>
</reference>
<feature type="compositionally biased region" description="Polar residues" evidence="2">
    <location>
        <begin position="82"/>
        <end position="119"/>
    </location>
</feature>
<name>A0A914C2L3_9BILA</name>
<dbReference type="WBParaSite" id="ACRNAN_Path_1534.g5984.t1">
    <property type="protein sequence ID" value="ACRNAN_Path_1534.g5984.t1"/>
    <property type="gene ID" value="ACRNAN_Path_1534.g5984"/>
</dbReference>